<accession>A0A6C0B446</accession>
<dbReference type="EMBL" id="MN739053">
    <property type="protein sequence ID" value="QHS86299.1"/>
    <property type="molecule type" value="Genomic_DNA"/>
</dbReference>
<organism evidence="2">
    <name type="scientific">viral metagenome</name>
    <dbReference type="NCBI Taxonomy" id="1070528"/>
    <lineage>
        <taxon>unclassified sequences</taxon>
        <taxon>metagenomes</taxon>
        <taxon>organismal metagenomes</taxon>
    </lineage>
</organism>
<feature type="transmembrane region" description="Helical" evidence="1">
    <location>
        <begin position="92"/>
        <end position="117"/>
    </location>
</feature>
<sequence>MNCCSNYQYYNEPLFNCHENCIFCLGKSNNQHIFLTYNTDCFKIDNKLYRINCICRPYCHVSCMKSWLNESLRCPECSIYFSDIIEKKQCTFYSLCAMFFSFLCVSIVCLIIISIVVHNKHLL</sequence>
<reference evidence="2" key="1">
    <citation type="journal article" date="2020" name="Nature">
        <title>Giant virus diversity and host interactions through global metagenomics.</title>
        <authorList>
            <person name="Schulz F."/>
            <person name="Roux S."/>
            <person name="Paez-Espino D."/>
            <person name="Jungbluth S."/>
            <person name="Walsh D.A."/>
            <person name="Denef V.J."/>
            <person name="McMahon K.D."/>
            <person name="Konstantinidis K.T."/>
            <person name="Eloe-Fadrosh E.A."/>
            <person name="Kyrpides N.C."/>
            <person name="Woyke T."/>
        </authorList>
    </citation>
    <scope>NUCLEOTIDE SEQUENCE</scope>
    <source>
        <strain evidence="2">GVMAG-M-3300009187-29</strain>
    </source>
</reference>
<proteinExistence type="predicted"/>
<evidence type="ECO:0000313" key="2">
    <source>
        <dbReference type="EMBL" id="QHS86299.1"/>
    </source>
</evidence>
<keyword evidence="1" id="KW-0472">Membrane</keyword>
<keyword evidence="1" id="KW-0812">Transmembrane</keyword>
<keyword evidence="1" id="KW-1133">Transmembrane helix</keyword>
<protein>
    <recommendedName>
        <fullName evidence="3">RING-type domain-containing protein</fullName>
    </recommendedName>
</protein>
<evidence type="ECO:0000256" key="1">
    <source>
        <dbReference type="SAM" id="Phobius"/>
    </source>
</evidence>
<dbReference type="AlphaFoldDB" id="A0A6C0B446"/>
<evidence type="ECO:0008006" key="3">
    <source>
        <dbReference type="Google" id="ProtNLM"/>
    </source>
</evidence>
<name>A0A6C0B446_9ZZZZ</name>